<evidence type="ECO:0000256" key="1">
    <source>
        <dbReference type="ARBA" id="ARBA00007261"/>
    </source>
</evidence>
<dbReference type="InterPro" id="IPR007863">
    <property type="entry name" value="Peptidase_M16_C"/>
</dbReference>
<feature type="chain" id="PRO_5045172740" evidence="2">
    <location>
        <begin position="21"/>
        <end position="694"/>
    </location>
</feature>
<comment type="caution">
    <text evidence="5">The sequence shown here is derived from an EMBL/GenBank/DDBJ whole genome shotgun (WGS) entry which is preliminary data.</text>
</comment>
<dbReference type="InterPro" id="IPR011249">
    <property type="entry name" value="Metalloenz_LuxS/M16"/>
</dbReference>
<dbReference type="Proteomes" id="UP001174839">
    <property type="component" value="Unassembled WGS sequence"/>
</dbReference>
<sequence length="694" mass="76583">MMKKLIFTFILTLGVLGAQAQVDRTKMPEPGPAPKIKLEKAEQFKLGNGLTVLVVENHKLPRVSIQLDIDNPPILEGDKAGVASLTGSMLGKGSKSISMDDFNEEIDFMGASLQIYSQGAFASGLSKYFPRIMELMADAALNPNFTQEEFEKEKEKLITGLKTSEKSGAAIAGRVRQALAYGKNHPSGEFVTEESVNSVTLPDVEQFYKDYFVPANAYLVVVGDTDKKEVEKLVKEYFTPWIKATPPSVQFSDPADAQYTQINFVDVPNAVQSEIWVENLVDLKKNDPDYLSASLANFILGGGGFSGRLMKNLRQDKGYTYSTFSSLGNNKWGPATFAANAGVRNAVTDSAVVAMLYEMNRMVEEPVSDKDLEIAKAVFAGNFVMQLEKPATVANYAVDILKQDLPEDFYETFLEKVDAITKEDVQRVSKKYLKPENARIVVAGKGSEVLENLEKVTFNERQVPIKYYNKYATPTDKPEVSATLPEGVNVQSVVDAYFKAIGGSEAVDKITSLKLIYEGSAMGATIRSEELRTADRYAQTTFMNDAPMMGIIAKGDELFMKQGGNKVPLPEGMKNDMKKSMGIFAEQSFASIPDVKLVGIESVDDKKAYRIDVPGETVQASFFYDVETGLKIKEATVVNMNGQTQNQESFIKDYQEVDGIMFPSIKIGSMGPQQIETKLLEAVINYEVQESDFN</sequence>
<evidence type="ECO:0000256" key="2">
    <source>
        <dbReference type="SAM" id="SignalP"/>
    </source>
</evidence>
<dbReference type="SUPFAM" id="SSF63411">
    <property type="entry name" value="LuxS/MPP-like metallohydrolase"/>
    <property type="match status" value="2"/>
</dbReference>
<gene>
    <name evidence="5" type="ORF">QU605_07635</name>
</gene>
<protein>
    <submittedName>
        <fullName evidence="5">Pitrilysin family protein</fullName>
    </submittedName>
</protein>
<feature type="signal peptide" evidence="2">
    <location>
        <begin position="1"/>
        <end position="20"/>
    </location>
</feature>
<dbReference type="PANTHER" id="PTHR11851">
    <property type="entry name" value="METALLOPROTEASE"/>
    <property type="match status" value="1"/>
</dbReference>
<feature type="domain" description="Peptidase M16 N-terminal" evidence="3">
    <location>
        <begin position="52"/>
        <end position="179"/>
    </location>
</feature>
<dbReference type="RefSeq" id="WP_289724694.1">
    <property type="nucleotide sequence ID" value="NZ_JAUDUY010000003.1"/>
</dbReference>
<dbReference type="Pfam" id="PF05193">
    <property type="entry name" value="Peptidase_M16_C"/>
    <property type="match status" value="1"/>
</dbReference>
<evidence type="ECO:0000259" key="3">
    <source>
        <dbReference type="Pfam" id="PF00675"/>
    </source>
</evidence>
<accession>A0ABT7WEI4</accession>
<dbReference type="Gene3D" id="3.30.830.10">
    <property type="entry name" value="Metalloenzyme, LuxS/M16 peptidase-like"/>
    <property type="match status" value="2"/>
</dbReference>
<dbReference type="InterPro" id="IPR011765">
    <property type="entry name" value="Pept_M16_N"/>
</dbReference>
<reference evidence="5" key="1">
    <citation type="submission" date="2023-06" db="EMBL/GenBank/DDBJ databases">
        <title>Robiginitalea aurantiacus sp. nov. and Algoriphagus sediminis sp. nov., isolated from coastal sediment.</title>
        <authorList>
            <person name="Zhou Z.Y."/>
            <person name="An J."/>
            <person name="Jia Y.W."/>
            <person name="Du Z.J."/>
        </authorList>
    </citation>
    <scope>NUCLEOTIDE SEQUENCE</scope>
    <source>
        <strain evidence="5">M39</strain>
    </source>
</reference>
<comment type="similarity">
    <text evidence="1">Belongs to the peptidase M16 family.</text>
</comment>
<evidence type="ECO:0000313" key="6">
    <source>
        <dbReference type="Proteomes" id="UP001174839"/>
    </source>
</evidence>
<keyword evidence="6" id="KW-1185">Reference proteome</keyword>
<feature type="domain" description="Peptidase M16 C-terminal" evidence="4">
    <location>
        <begin position="198"/>
        <end position="377"/>
    </location>
</feature>
<dbReference type="PANTHER" id="PTHR11851:SF49">
    <property type="entry name" value="MITOCHONDRIAL-PROCESSING PEPTIDASE SUBUNIT ALPHA"/>
    <property type="match status" value="1"/>
</dbReference>
<name>A0ABT7WEI4_9FLAO</name>
<dbReference type="Pfam" id="PF00675">
    <property type="entry name" value="Peptidase_M16"/>
    <property type="match status" value="1"/>
</dbReference>
<organism evidence="5 6">
    <name type="scientific">Robiginitalea aurantiaca</name>
    <dbReference type="NCBI Taxonomy" id="3056915"/>
    <lineage>
        <taxon>Bacteria</taxon>
        <taxon>Pseudomonadati</taxon>
        <taxon>Bacteroidota</taxon>
        <taxon>Flavobacteriia</taxon>
        <taxon>Flavobacteriales</taxon>
        <taxon>Flavobacteriaceae</taxon>
        <taxon>Robiginitalea</taxon>
    </lineage>
</organism>
<dbReference type="InterPro" id="IPR050361">
    <property type="entry name" value="MPP/UQCRC_Complex"/>
</dbReference>
<evidence type="ECO:0000313" key="5">
    <source>
        <dbReference type="EMBL" id="MDM9631336.1"/>
    </source>
</evidence>
<evidence type="ECO:0000259" key="4">
    <source>
        <dbReference type="Pfam" id="PF05193"/>
    </source>
</evidence>
<dbReference type="EMBL" id="JAUDUY010000003">
    <property type="protein sequence ID" value="MDM9631336.1"/>
    <property type="molecule type" value="Genomic_DNA"/>
</dbReference>
<keyword evidence="2" id="KW-0732">Signal</keyword>
<proteinExistence type="inferred from homology"/>